<keyword evidence="3" id="KW-1185">Reference proteome</keyword>
<sequence length="711" mass="78164">MDDPVKPSGEDEAAEEVPQARVSKNTDHSLGTESGDGNNEDLGVGVGSWSGEMMTGKQKRVQKEDVDLPDPFDHHMNILLENNLDRTTSTTPASGLSSRSYSPTNDGSESQYPSAPVHFMRHLLPEVPANSPETCHGAAMMSQGKHQELPSFHNVEMVQKIREKKLSYNCGDEEISKEVSNYPYTPTNSYTEFGHIGQTAKHCVLPNFMNADLMQRLEEKKAMLENIVHPSEGFEIFESSGLNDGHSVPMSNVSDIKSSDVSDEISEDEDFSVDVFANREHLESLSKNTSETCCKDNSTDTGTAVEDVMNDVLNTEFVQNDTEPDHNNVISPVSHIQTSEEHLTGDIQSGLVTFGDCSEVGYNMEAGLHAELPPNNVLNTSLMMADSPKSAELNAPFEEDLSDKVGALSSHGNNNTSSSNPDDTGNSAEEKIVHHTVQDTTTMLEQVDCRKIGLVIHAANEQEAATKFTESVINSAMKEYKEYCKSVGKKQARFNEQEVNLSSSHHDSSKRETERCVSENCDNVLSLQIEKSLYLGDEPGESYTDDCVNIASDVLPHGVKPCEDQTCNDGHVLVLGEEPGESRTECDTFEEHMRSRGMDVVDIDVSDRLDANVGKSDDVPKDTVLENEKAMDFVQDVIKKAIDVCIHEPDGSTAPGSKSLFQSPDGSSDAPEMKTQPKGGSTGKAKLLEELKDDTMKQKKTRKEVRELYYF</sequence>
<dbReference type="AlphaFoldDB" id="A0AAD9IZR4"/>
<feature type="region of interest" description="Disordered" evidence="1">
    <location>
        <begin position="649"/>
        <end position="699"/>
    </location>
</feature>
<dbReference type="EMBL" id="JAODUP010000827">
    <property type="protein sequence ID" value="KAK2143601.1"/>
    <property type="molecule type" value="Genomic_DNA"/>
</dbReference>
<protein>
    <submittedName>
        <fullName evidence="2">Uncharacterized protein</fullName>
    </submittedName>
</protein>
<feature type="compositionally biased region" description="Polar residues" evidence="1">
    <location>
        <begin position="28"/>
        <end position="37"/>
    </location>
</feature>
<name>A0AAD9IZR4_9ANNE</name>
<feature type="region of interest" description="Disordered" evidence="1">
    <location>
        <begin position="81"/>
        <end position="113"/>
    </location>
</feature>
<feature type="region of interest" description="Disordered" evidence="1">
    <location>
        <begin position="1"/>
        <end position="63"/>
    </location>
</feature>
<evidence type="ECO:0000313" key="3">
    <source>
        <dbReference type="Proteomes" id="UP001208570"/>
    </source>
</evidence>
<reference evidence="2" key="1">
    <citation type="journal article" date="2023" name="Mol. Biol. Evol.">
        <title>Third-Generation Sequencing Reveals the Adaptive Role of the Epigenome in Three Deep-Sea Polychaetes.</title>
        <authorList>
            <person name="Perez M."/>
            <person name="Aroh O."/>
            <person name="Sun Y."/>
            <person name="Lan Y."/>
            <person name="Juniper S.K."/>
            <person name="Young C.R."/>
            <person name="Angers B."/>
            <person name="Qian P.Y."/>
        </authorList>
    </citation>
    <scope>NUCLEOTIDE SEQUENCE</scope>
    <source>
        <strain evidence="2">P08H-3</strain>
    </source>
</reference>
<accession>A0AAD9IZR4</accession>
<evidence type="ECO:0000256" key="1">
    <source>
        <dbReference type="SAM" id="MobiDB-lite"/>
    </source>
</evidence>
<evidence type="ECO:0000313" key="2">
    <source>
        <dbReference type="EMBL" id="KAK2143601.1"/>
    </source>
</evidence>
<comment type="caution">
    <text evidence="2">The sequence shown here is derived from an EMBL/GenBank/DDBJ whole genome shotgun (WGS) entry which is preliminary data.</text>
</comment>
<feature type="region of interest" description="Disordered" evidence="1">
    <location>
        <begin position="405"/>
        <end position="427"/>
    </location>
</feature>
<proteinExistence type="predicted"/>
<feature type="compositionally biased region" description="Polar residues" evidence="1">
    <location>
        <begin position="85"/>
        <end position="113"/>
    </location>
</feature>
<gene>
    <name evidence="2" type="ORF">LSH36_827g00018</name>
</gene>
<organism evidence="2 3">
    <name type="scientific">Paralvinella palmiformis</name>
    <dbReference type="NCBI Taxonomy" id="53620"/>
    <lineage>
        <taxon>Eukaryota</taxon>
        <taxon>Metazoa</taxon>
        <taxon>Spiralia</taxon>
        <taxon>Lophotrochozoa</taxon>
        <taxon>Annelida</taxon>
        <taxon>Polychaeta</taxon>
        <taxon>Sedentaria</taxon>
        <taxon>Canalipalpata</taxon>
        <taxon>Terebellida</taxon>
        <taxon>Terebelliformia</taxon>
        <taxon>Alvinellidae</taxon>
        <taxon>Paralvinella</taxon>
    </lineage>
</organism>
<feature type="compositionally biased region" description="Low complexity" evidence="1">
    <location>
        <begin position="409"/>
        <end position="427"/>
    </location>
</feature>
<feature type="compositionally biased region" description="Polar residues" evidence="1">
    <location>
        <begin position="654"/>
        <end position="666"/>
    </location>
</feature>
<feature type="compositionally biased region" description="Basic and acidic residues" evidence="1">
    <location>
        <begin position="686"/>
        <end position="697"/>
    </location>
</feature>
<dbReference type="Proteomes" id="UP001208570">
    <property type="component" value="Unassembled WGS sequence"/>
</dbReference>